<evidence type="ECO:0000256" key="7">
    <source>
        <dbReference type="ARBA" id="ARBA00048881"/>
    </source>
</evidence>
<dbReference type="EMBL" id="QKWP01000144">
    <property type="protein sequence ID" value="RIB26200.1"/>
    <property type="molecule type" value="Genomic_DNA"/>
</dbReference>
<dbReference type="OrthoDB" id="2329482at2759"/>
<dbReference type="AlphaFoldDB" id="A0A397VUF2"/>
<evidence type="ECO:0000259" key="9">
    <source>
        <dbReference type="PROSITE" id="PS00498"/>
    </source>
</evidence>
<evidence type="ECO:0000256" key="5">
    <source>
        <dbReference type="ARBA" id="ARBA00023101"/>
    </source>
</evidence>
<dbReference type="InterPro" id="IPR050316">
    <property type="entry name" value="Tyrosinase/Hemocyanin"/>
</dbReference>
<keyword evidence="11" id="KW-1185">Reference proteome</keyword>
<dbReference type="PROSITE" id="PS00498">
    <property type="entry name" value="TYROSINASE_2"/>
    <property type="match status" value="1"/>
</dbReference>
<dbReference type="EC" id="1.14.18.1" evidence="2"/>
<dbReference type="GO" id="GO:0004503">
    <property type="term" value="F:tyrosinase activity"/>
    <property type="evidence" value="ECO:0007669"/>
    <property type="project" value="UniProtKB-EC"/>
</dbReference>
<dbReference type="InterPro" id="IPR008922">
    <property type="entry name" value="Di-copper_centre_dom_sf"/>
</dbReference>
<dbReference type="PANTHER" id="PTHR11474">
    <property type="entry name" value="TYROSINASE FAMILY MEMBER"/>
    <property type="match status" value="1"/>
</dbReference>
<dbReference type="SUPFAM" id="SSF48056">
    <property type="entry name" value="Di-copper centre-containing domain"/>
    <property type="match status" value="1"/>
</dbReference>
<reference evidence="10 11" key="1">
    <citation type="submission" date="2018-06" db="EMBL/GenBank/DDBJ databases">
        <title>Comparative genomics reveals the genomic features of Rhizophagus irregularis, R. cerebriforme, R. diaphanum and Gigaspora rosea, and their symbiotic lifestyle signature.</title>
        <authorList>
            <person name="Morin E."/>
            <person name="San Clemente H."/>
            <person name="Chen E.C.H."/>
            <person name="De La Providencia I."/>
            <person name="Hainaut M."/>
            <person name="Kuo A."/>
            <person name="Kohler A."/>
            <person name="Murat C."/>
            <person name="Tang N."/>
            <person name="Roy S."/>
            <person name="Loubradou J."/>
            <person name="Henrissat B."/>
            <person name="Grigoriev I.V."/>
            <person name="Corradi N."/>
            <person name="Roux C."/>
            <person name="Martin F.M."/>
        </authorList>
    </citation>
    <scope>NUCLEOTIDE SEQUENCE [LARGE SCALE GENOMIC DNA]</scope>
    <source>
        <strain evidence="10 11">DAOM 194757</strain>
    </source>
</reference>
<dbReference type="PRINTS" id="PR00092">
    <property type="entry name" value="TYROSINASE"/>
</dbReference>
<evidence type="ECO:0000313" key="10">
    <source>
        <dbReference type="EMBL" id="RIB26200.1"/>
    </source>
</evidence>
<evidence type="ECO:0000256" key="1">
    <source>
        <dbReference type="ARBA" id="ARBA00009928"/>
    </source>
</evidence>
<evidence type="ECO:0000256" key="2">
    <source>
        <dbReference type="ARBA" id="ARBA00011906"/>
    </source>
</evidence>
<accession>A0A397VUF2</accession>
<evidence type="ECO:0000256" key="4">
    <source>
        <dbReference type="ARBA" id="ARBA00023008"/>
    </source>
</evidence>
<dbReference type="PANTHER" id="PTHR11474:SF76">
    <property type="entry name" value="SHKT DOMAIN-CONTAINING PROTEIN"/>
    <property type="match status" value="1"/>
</dbReference>
<dbReference type="GO" id="GO:0042438">
    <property type="term" value="P:melanin biosynthetic process"/>
    <property type="evidence" value="ECO:0007669"/>
    <property type="project" value="UniProtKB-KW"/>
</dbReference>
<dbReference type="STRING" id="44941.A0A397VUF2"/>
<dbReference type="Gene3D" id="1.10.1280.10">
    <property type="entry name" value="Di-copper center containing domain from catechol oxidase"/>
    <property type="match status" value="1"/>
</dbReference>
<evidence type="ECO:0000256" key="3">
    <source>
        <dbReference type="ARBA" id="ARBA00022723"/>
    </source>
</evidence>
<comment type="catalytic activity">
    <reaction evidence="7">
        <text>L-tyrosine + O2 = L-dopaquinone + H2O</text>
        <dbReference type="Rhea" id="RHEA:18117"/>
        <dbReference type="ChEBI" id="CHEBI:15377"/>
        <dbReference type="ChEBI" id="CHEBI:15379"/>
        <dbReference type="ChEBI" id="CHEBI:57924"/>
        <dbReference type="ChEBI" id="CHEBI:58315"/>
        <dbReference type="EC" id="1.14.18.1"/>
    </reaction>
</comment>
<gene>
    <name evidence="10" type="ORF">C2G38_1997028</name>
</gene>
<protein>
    <recommendedName>
        <fullName evidence="2">tyrosinase</fullName>
        <ecNumber evidence="2">1.14.18.1</ecNumber>
    </recommendedName>
</protein>
<feature type="domain" description="Tyrosinase copper-binding" evidence="8">
    <location>
        <begin position="105"/>
        <end position="123"/>
    </location>
</feature>
<keyword evidence="3" id="KW-0479">Metal-binding</keyword>
<organism evidence="10 11">
    <name type="scientific">Gigaspora rosea</name>
    <dbReference type="NCBI Taxonomy" id="44941"/>
    <lineage>
        <taxon>Eukaryota</taxon>
        <taxon>Fungi</taxon>
        <taxon>Fungi incertae sedis</taxon>
        <taxon>Mucoromycota</taxon>
        <taxon>Glomeromycotina</taxon>
        <taxon>Glomeromycetes</taxon>
        <taxon>Diversisporales</taxon>
        <taxon>Gigasporaceae</taxon>
        <taxon>Gigaspora</taxon>
    </lineage>
</organism>
<dbReference type="PROSITE" id="PS00497">
    <property type="entry name" value="TYROSINASE_1"/>
    <property type="match status" value="1"/>
</dbReference>
<dbReference type="Proteomes" id="UP000266673">
    <property type="component" value="Unassembled WGS sequence"/>
</dbReference>
<keyword evidence="4" id="KW-0186">Copper</keyword>
<comment type="similarity">
    <text evidence="1">Belongs to the tyrosinase family.</text>
</comment>
<proteinExistence type="inferred from homology"/>
<dbReference type="GO" id="GO:0046872">
    <property type="term" value="F:metal ion binding"/>
    <property type="evidence" value="ECO:0007669"/>
    <property type="project" value="UniProtKB-KW"/>
</dbReference>
<sequence>MGLSHSSIYHSSHVRSVTTSGPVIVEPFSEIYPRLDIYDFYGNEKYEPQVDLLIQSYQALYDRPYDDMRSFYQVAGIHGLPYTPYDGVTGGDKELETGRFGGYCHHGDVLFPPWHRPYMLLIESLLVEEAKKIASQYPDNEKEKYVEAAKQLRHPFWDWADIKAIEGVPKIFTSPEIEINTPNGKKNPLKNFTLPVDLSYPLEKGQNPTDKPNYNVPNITYNIYTPAGYPTVRHPNSNYEDQTDLLNSNMSVYVPTVFRPGMYQMFHIGNFLRFSHHGVNSDDTQAGNFFSGHPPPTNPAGMSHFASMETTHDDFHLVWGGPGGHMGYVDLATFDPIFFFHHSNMDRLLARWQGIYPDSWVPKTIEPNGSYTDELYKAIDENTDLTPFRKTKTEFWKSSDVTDIEKLGYTYPEVEKFKGQDPQTIKAYVLDLYKPDPHYGRRFFVKLTIKAGKLDGPYCIRVFIDLPDANAQTEVTSPHFAGLVSMWSSTKNHVHDNTFVYGTVDITAAMERLNIRTQVHDPLHEVNTTTGQLGTLWLFNVEKDINIVPVLLNGEGVSPDEAGVTMIEVFTFDHDNVDPNFLDENSGKEYGSKKF</sequence>
<evidence type="ECO:0000259" key="8">
    <source>
        <dbReference type="PROSITE" id="PS00497"/>
    </source>
</evidence>
<feature type="domain" description="Tyrosinase copper-binding" evidence="9">
    <location>
        <begin position="335"/>
        <end position="346"/>
    </location>
</feature>
<evidence type="ECO:0000313" key="11">
    <source>
        <dbReference type="Proteomes" id="UP000266673"/>
    </source>
</evidence>
<comment type="catalytic activity">
    <reaction evidence="6">
        <text>2 L-dopa + O2 = 2 L-dopaquinone + 2 H2O</text>
        <dbReference type="Rhea" id="RHEA:34287"/>
        <dbReference type="ChEBI" id="CHEBI:15377"/>
        <dbReference type="ChEBI" id="CHEBI:15379"/>
        <dbReference type="ChEBI" id="CHEBI:57504"/>
        <dbReference type="ChEBI" id="CHEBI:57924"/>
        <dbReference type="EC" id="1.14.18.1"/>
    </reaction>
</comment>
<evidence type="ECO:0000256" key="6">
    <source>
        <dbReference type="ARBA" id="ARBA00048233"/>
    </source>
</evidence>
<dbReference type="Pfam" id="PF00264">
    <property type="entry name" value="Tyrosinase"/>
    <property type="match status" value="1"/>
</dbReference>
<dbReference type="InterPro" id="IPR002227">
    <property type="entry name" value="Tyrosinase_Cu-bd"/>
</dbReference>
<comment type="caution">
    <text evidence="10">The sequence shown here is derived from an EMBL/GenBank/DDBJ whole genome shotgun (WGS) entry which is preliminary data.</text>
</comment>
<keyword evidence="5" id="KW-0470">Melanin biosynthesis</keyword>
<name>A0A397VUF2_9GLOM</name>